<keyword evidence="2" id="KW-0963">Cytoplasm</keyword>
<dbReference type="Proteomes" id="UP000663865">
    <property type="component" value="Unassembled WGS sequence"/>
</dbReference>
<evidence type="ECO:0000313" key="10">
    <source>
        <dbReference type="EMBL" id="CAF3653743.1"/>
    </source>
</evidence>
<keyword evidence="3" id="KW-0493">Microtubule</keyword>
<comment type="caution">
    <text evidence="11">The sequence shown here is derived from an EMBL/GenBank/DDBJ whole genome shotgun (WGS) entry which is preliminary data.</text>
</comment>
<dbReference type="GO" id="GO:0008017">
    <property type="term" value="F:microtubule binding"/>
    <property type="evidence" value="ECO:0007669"/>
    <property type="project" value="InterPro"/>
</dbReference>
<reference evidence="11" key="1">
    <citation type="submission" date="2021-02" db="EMBL/GenBank/DDBJ databases">
        <authorList>
            <person name="Nowell W R."/>
        </authorList>
    </citation>
    <scope>NUCLEOTIDE SEQUENCE</scope>
</reference>
<dbReference type="SUPFAM" id="SSF52540">
    <property type="entry name" value="P-loop containing nucleoside triphosphate hydrolases"/>
    <property type="match status" value="1"/>
</dbReference>
<evidence type="ECO:0000256" key="4">
    <source>
        <dbReference type="ARBA" id="ARBA00022741"/>
    </source>
</evidence>
<comment type="subcellular location">
    <subcellularLocation>
        <location evidence="1">Cytoplasm</location>
        <location evidence="1">Cytoskeleton</location>
    </subcellularLocation>
</comment>
<evidence type="ECO:0000256" key="8">
    <source>
        <dbReference type="PROSITE-ProRule" id="PRU00283"/>
    </source>
</evidence>
<evidence type="ECO:0000313" key="11">
    <source>
        <dbReference type="EMBL" id="CAF4554884.1"/>
    </source>
</evidence>
<comment type="similarity">
    <text evidence="8">Belongs to the TRAFAC class myosin-kinesin ATPase superfamily. Kinesin family.</text>
</comment>
<dbReference type="EMBL" id="CAJNYV010004233">
    <property type="protein sequence ID" value="CAF3653743.1"/>
    <property type="molecule type" value="Genomic_DNA"/>
</dbReference>
<dbReference type="GO" id="GO:0007018">
    <property type="term" value="P:microtubule-based movement"/>
    <property type="evidence" value="ECO:0007669"/>
    <property type="project" value="InterPro"/>
</dbReference>
<dbReference type="PROSITE" id="PS50067">
    <property type="entry name" value="KINESIN_MOTOR_2"/>
    <property type="match status" value="1"/>
</dbReference>
<dbReference type="Proteomes" id="UP000663838">
    <property type="component" value="Unassembled WGS sequence"/>
</dbReference>
<keyword evidence="5" id="KW-0067">ATP-binding</keyword>
<evidence type="ECO:0000256" key="1">
    <source>
        <dbReference type="ARBA" id="ARBA00004245"/>
    </source>
</evidence>
<dbReference type="InterPro" id="IPR027417">
    <property type="entry name" value="P-loop_NTPase"/>
</dbReference>
<dbReference type="Pfam" id="PF00225">
    <property type="entry name" value="Kinesin"/>
    <property type="match status" value="1"/>
</dbReference>
<evidence type="ECO:0000256" key="7">
    <source>
        <dbReference type="ARBA" id="ARBA00023212"/>
    </source>
</evidence>
<evidence type="ECO:0000313" key="12">
    <source>
        <dbReference type="Proteomes" id="UP000663838"/>
    </source>
</evidence>
<dbReference type="SMART" id="SM00129">
    <property type="entry name" value="KISc"/>
    <property type="match status" value="1"/>
</dbReference>
<dbReference type="AlphaFoldDB" id="A0A820YY11"/>
<dbReference type="GO" id="GO:0005524">
    <property type="term" value="F:ATP binding"/>
    <property type="evidence" value="ECO:0007669"/>
    <property type="project" value="UniProtKB-KW"/>
</dbReference>
<gene>
    <name evidence="10" type="ORF">KIK155_LOCUS23609</name>
    <name evidence="11" type="ORF">TOA249_LOCUS7493</name>
</gene>
<evidence type="ECO:0000256" key="2">
    <source>
        <dbReference type="ARBA" id="ARBA00022490"/>
    </source>
</evidence>
<accession>A0A820YY11</accession>
<dbReference type="InterPro" id="IPR036961">
    <property type="entry name" value="Kinesin_motor_dom_sf"/>
</dbReference>
<dbReference type="Gene3D" id="3.40.850.10">
    <property type="entry name" value="Kinesin motor domain"/>
    <property type="match status" value="1"/>
</dbReference>
<comment type="caution">
    <text evidence="8">Lacks conserved residue(s) required for the propagation of feature annotation.</text>
</comment>
<protein>
    <recommendedName>
        <fullName evidence="9">Kinesin motor domain-containing protein</fullName>
    </recommendedName>
</protein>
<dbReference type="GO" id="GO:0003777">
    <property type="term" value="F:microtubule motor activity"/>
    <property type="evidence" value="ECO:0007669"/>
    <property type="project" value="InterPro"/>
</dbReference>
<dbReference type="GO" id="GO:0005874">
    <property type="term" value="C:microtubule"/>
    <property type="evidence" value="ECO:0007669"/>
    <property type="project" value="UniProtKB-KW"/>
</dbReference>
<dbReference type="InterPro" id="IPR001752">
    <property type="entry name" value="Kinesin_motor_dom"/>
</dbReference>
<evidence type="ECO:0000259" key="9">
    <source>
        <dbReference type="PROSITE" id="PS50067"/>
    </source>
</evidence>
<evidence type="ECO:0000256" key="6">
    <source>
        <dbReference type="ARBA" id="ARBA00023175"/>
    </source>
</evidence>
<name>A0A820YY11_9BILA</name>
<sequence>MILDYSSTLTYCPTNKREAAKKHNDVITIPNRDHCLVHMTKSKVEINHLKSFKFDNTFDEKASTELMYHYTAAPFIDTIFNGGNVTVFAYGKTFTMDGDLSSANTDYSHGVYAHTASELFHRLSKPQYRSSIEMLVTFYDIYWGKVFDLLYNKKTLTCIRKSEGSCSTMR</sequence>
<dbReference type="PANTHER" id="PTHR47971:SF8">
    <property type="entry name" value="KINESIN-LIKE PROTEIN"/>
    <property type="match status" value="1"/>
</dbReference>
<keyword evidence="7" id="KW-0206">Cytoskeleton</keyword>
<evidence type="ECO:0000256" key="3">
    <source>
        <dbReference type="ARBA" id="ARBA00022701"/>
    </source>
</evidence>
<organism evidence="11 12">
    <name type="scientific">Rotaria socialis</name>
    <dbReference type="NCBI Taxonomy" id="392032"/>
    <lineage>
        <taxon>Eukaryota</taxon>
        <taxon>Metazoa</taxon>
        <taxon>Spiralia</taxon>
        <taxon>Gnathifera</taxon>
        <taxon>Rotifera</taxon>
        <taxon>Eurotatoria</taxon>
        <taxon>Bdelloidea</taxon>
        <taxon>Philodinida</taxon>
        <taxon>Philodinidae</taxon>
        <taxon>Rotaria</taxon>
    </lineage>
</organism>
<dbReference type="PANTHER" id="PTHR47971">
    <property type="entry name" value="KINESIN-RELATED PROTEIN 6"/>
    <property type="match status" value="1"/>
</dbReference>
<evidence type="ECO:0000256" key="5">
    <source>
        <dbReference type="ARBA" id="ARBA00022840"/>
    </source>
</evidence>
<keyword evidence="6" id="KW-0505">Motor protein</keyword>
<feature type="domain" description="Kinesin motor" evidence="9">
    <location>
        <begin position="24"/>
        <end position="170"/>
    </location>
</feature>
<dbReference type="GO" id="GO:0007019">
    <property type="term" value="P:microtubule depolymerization"/>
    <property type="evidence" value="ECO:0007669"/>
    <property type="project" value="TreeGrafter"/>
</dbReference>
<dbReference type="InterPro" id="IPR027640">
    <property type="entry name" value="Kinesin-like_fam"/>
</dbReference>
<keyword evidence="4" id="KW-0547">Nucleotide-binding</keyword>
<proteinExistence type="inferred from homology"/>
<dbReference type="EMBL" id="CAJOBS010000336">
    <property type="protein sequence ID" value="CAF4554884.1"/>
    <property type="molecule type" value="Genomic_DNA"/>
</dbReference>